<dbReference type="Gene3D" id="3.40.50.1820">
    <property type="entry name" value="alpha/beta hydrolase"/>
    <property type="match status" value="1"/>
</dbReference>
<feature type="domain" description="Alpha/beta hydrolase fold-3" evidence="1">
    <location>
        <begin position="69"/>
        <end position="259"/>
    </location>
</feature>
<dbReference type="SUPFAM" id="SSF53474">
    <property type="entry name" value="alpha/beta-Hydrolases"/>
    <property type="match status" value="1"/>
</dbReference>
<keyword evidence="3" id="KW-1185">Reference proteome</keyword>
<dbReference type="Pfam" id="PF07859">
    <property type="entry name" value="Abhydrolase_3"/>
    <property type="match status" value="1"/>
</dbReference>
<evidence type="ECO:0000313" key="3">
    <source>
        <dbReference type="Proteomes" id="UP000006851"/>
    </source>
</evidence>
<dbReference type="eggNOG" id="COG0657">
    <property type="taxonomic scope" value="Bacteria"/>
</dbReference>
<dbReference type="ESTHER" id="corgp-f2n8w7">
    <property type="family name" value="BD-FAE"/>
</dbReference>
<dbReference type="STRING" id="700015.Corgl_1467"/>
<dbReference type="InterPro" id="IPR050466">
    <property type="entry name" value="Carboxylest/Gibb_receptor"/>
</dbReference>
<dbReference type="OrthoDB" id="9803828at2"/>
<dbReference type="KEGG" id="cgo:Corgl_1467"/>
<dbReference type="PANTHER" id="PTHR23024">
    <property type="entry name" value="ARYLACETAMIDE DEACETYLASE"/>
    <property type="match status" value="1"/>
</dbReference>
<reference evidence="3" key="1">
    <citation type="journal article" date="2013" name="Stand. Genomic Sci.">
        <title>Complete genome sequence of Coriobacterium glomerans type strain (PW2(T)) from the midgut of Pyrrhocoris apterus L. (red soldier bug).</title>
        <authorList>
            <person name="Stackebrandt E."/>
            <person name="Zeytun A."/>
            <person name="Lapidus A."/>
            <person name="Nolan M."/>
            <person name="Lucas S."/>
            <person name="Hammon N."/>
            <person name="Deshpande S."/>
            <person name="Cheng J.F."/>
            <person name="Tapia R."/>
            <person name="Goodwin L.A."/>
            <person name="Pitluck S."/>
            <person name="Liolios K."/>
            <person name="Pagani I."/>
            <person name="Ivanova N."/>
            <person name="Mavromatis K."/>
            <person name="Mikhailova N."/>
            <person name="Huntemann M."/>
            <person name="Pati A."/>
            <person name="Chen A."/>
            <person name="Palaniappan K."/>
            <person name="Chang Y.J."/>
            <person name="Land M."/>
            <person name="Hauser L."/>
            <person name="Rohde M."/>
            <person name="Pukall R."/>
            <person name="Goker M."/>
            <person name="Detter J.C."/>
            <person name="Woyke T."/>
            <person name="Bristow J."/>
            <person name="Eisen J.A."/>
            <person name="Markowitz V."/>
            <person name="Hugenholtz P."/>
            <person name="Kyrpides N.C."/>
            <person name="Klenk H.P."/>
        </authorList>
    </citation>
    <scope>NUCLEOTIDE SEQUENCE</scope>
    <source>
        <strain evidence="3">ATCC 49209 / DSM 20642 / JCM 10262 / PW2</strain>
    </source>
</reference>
<dbReference type="GO" id="GO:0016787">
    <property type="term" value="F:hydrolase activity"/>
    <property type="evidence" value="ECO:0007669"/>
    <property type="project" value="InterPro"/>
</dbReference>
<dbReference type="EMBL" id="CP002628">
    <property type="protein sequence ID" value="AEB07567.1"/>
    <property type="molecule type" value="Genomic_DNA"/>
</dbReference>
<evidence type="ECO:0000313" key="2">
    <source>
        <dbReference type="EMBL" id="AEB07567.1"/>
    </source>
</evidence>
<accession>F2N8W7</accession>
<sequence length="302" mass="34167">MATIDKQLWSEVERVREQCKSADDARDAGLPTDIPEVKRINKISYGPDEEQTLDISRPTGMDGDLPTIINVHGGGWVYGTTEVYQFYCLALAKAGFNVVSFNYRLPPKVQFPGELDDLHRVMHWVCDHSSEYHLDLNNVFLVGDSAGGQMVEQYVTILANPSFRALFTYDVPKLSVRAAALNCSACFMKEELAYTSKKKIAGAITAYFTPEAVEAHQRQLDTETYMTSDIVPLFLLTANDDFLRDHMYKLDGFLIAKGIDHRIECFGDKDNPRSHVFHINQRDPLATEANEMELDFFRSHLA</sequence>
<dbReference type="RefSeq" id="WP_013709309.1">
    <property type="nucleotide sequence ID" value="NC_015389.1"/>
</dbReference>
<dbReference type="InterPro" id="IPR013094">
    <property type="entry name" value="AB_hydrolase_3"/>
</dbReference>
<gene>
    <name evidence="2" type="ordered locus">Corgl_1467</name>
</gene>
<dbReference type="HOGENOM" id="CLU_012494_0_0_11"/>
<organism evidence="2 3">
    <name type="scientific">Coriobacterium glomerans (strain ATCC 49209 / DSM 20642 / JCM 10262 / PW2)</name>
    <dbReference type="NCBI Taxonomy" id="700015"/>
    <lineage>
        <taxon>Bacteria</taxon>
        <taxon>Bacillati</taxon>
        <taxon>Actinomycetota</taxon>
        <taxon>Coriobacteriia</taxon>
        <taxon>Coriobacteriales</taxon>
        <taxon>Coriobacteriaceae</taxon>
        <taxon>Coriobacterium</taxon>
    </lineage>
</organism>
<dbReference type="PANTHER" id="PTHR23024:SF24">
    <property type="entry name" value="ALPHA_BETA HYDROLASE FOLD-3 DOMAIN-CONTAINING PROTEIN"/>
    <property type="match status" value="1"/>
</dbReference>
<evidence type="ECO:0000259" key="1">
    <source>
        <dbReference type="Pfam" id="PF07859"/>
    </source>
</evidence>
<dbReference type="Proteomes" id="UP000006851">
    <property type="component" value="Chromosome"/>
</dbReference>
<protein>
    <submittedName>
        <fullName evidence="2">Lipase</fullName>
    </submittedName>
</protein>
<dbReference type="InterPro" id="IPR029058">
    <property type="entry name" value="AB_hydrolase_fold"/>
</dbReference>
<dbReference type="AlphaFoldDB" id="F2N8W7"/>
<name>F2N8W7_CORGP</name>
<proteinExistence type="predicted"/>